<dbReference type="EMBL" id="JAMDGR010000029">
    <property type="protein sequence ID" value="MDD1152194.1"/>
    <property type="molecule type" value="Genomic_DNA"/>
</dbReference>
<dbReference type="RefSeq" id="WP_273924314.1">
    <property type="nucleotide sequence ID" value="NZ_JAMDGR010000029.1"/>
</dbReference>
<dbReference type="Proteomes" id="UP001217610">
    <property type="component" value="Unassembled WGS sequence"/>
</dbReference>
<feature type="non-terminal residue" evidence="1">
    <location>
        <position position="1"/>
    </location>
</feature>
<keyword evidence="2" id="KW-1185">Reference proteome</keyword>
<gene>
    <name evidence="1" type="ORF">M5G25_28355</name>
</gene>
<protein>
    <submittedName>
        <fullName evidence="1">Uncharacterized protein</fullName>
    </submittedName>
</protein>
<evidence type="ECO:0000313" key="2">
    <source>
        <dbReference type="Proteomes" id="UP001217610"/>
    </source>
</evidence>
<accession>A0ABT5QDA2</accession>
<reference evidence="1 2" key="1">
    <citation type="submission" date="2022-05" db="EMBL/GenBank/DDBJ databases">
        <title>Novel Pseudomonas spp. Isolated from a Rainbow Trout Aquaculture Facility.</title>
        <authorList>
            <person name="Testerman T."/>
            <person name="Graf J."/>
        </authorList>
    </citation>
    <scope>NUCLEOTIDE SEQUENCE [LARGE SCALE GENOMIC DNA]</scope>
    <source>
        <strain evidence="1 2">ID357</strain>
    </source>
</reference>
<name>A0ABT5QDA2_9PSED</name>
<sequence length="71" mass="7690">RSCGILVAKERGIAETLFSGGSVVAIATGESALAGGKYNQLSFVRQADEKHRPEAVFYFVVDQDAISWRNT</sequence>
<organism evidence="1 2">
    <name type="scientific">Pseudomonas idahonensis</name>
    <dbReference type="NCBI Taxonomy" id="2942628"/>
    <lineage>
        <taxon>Bacteria</taxon>
        <taxon>Pseudomonadati</taxon>
        <taxon>Pseudomonadota</taxon>
        <taxon>Gammaproteobacteria</taxon>
        <taxon>Pseudomonadales</taxon>
        <taxon>Pseudomonadaceae</taxon>
        <taxon>Pseudomonas</taxon>
    </lineage>
</organism>
<comment type="caution">
    <text evidence="1">The sequence shown here is derived from an EMBL/GenBank/DDBJ whole genome shotgun (WGS) entry which is preliminary data.</text>
</comment>
<evidence type="ECO:0000313" key="1">
    <source>
        <dbReference type="EMBL" id="MDD1152194.1"/>
    </source>
</evidence>
<proteinExistence type="predicted"/>